<accession>A0A0C3NML0</accession>
<dbReference type="AlphaFoldDB" id="A0A0C3NML0"/>
<name>A0A0C3NML0_PISTI</name>
<evidence type="ECO:0000313" key="1">
    <source>
        <dbReference type="EMBL" id="KIO02140.1"/>
    </source>
</evidence>
<dbReference type="EMBL" id="KN831983">
    <property type="protein sequence ID" value="KIO02140.1"/>
    <property type="molecule type" value="Genomic_DNA"/>
</dbReference>
<dbReference type="Proteomes" id="UP000054217">
    <property type="component" value="Unassembled WGS sequence"/>
</dbReference>
<dbReference type="InParanoid" id="A0A0C3NML0"/>
<keyword evidence="2" id="KW-1185">Reference proteome</keyword>
<organism evidence="1 2">
    <name type="scientific">Pisolithus tinctorius Marx 270</name>
    <dbReference type="NCBI Taxonomy" id="870435"/>
    <lineage>
        <taxon>Eukaryota</taxon>
        <taxon>Fungi</taxon>
        <taxon>Dikarya</taxon>
        <taxon>Basidiomycota</taxon>
        <taxon>Agaricomycotina</taxon>
        <taxon>Agaricomycetes</taxon>
        <taxon>Agaricomycetidae</taxon>
        <taxon>Boletales</taxon>
        <taxon>Sclerodermatineae</taxon>
        <taxon>Pisolithaceae</taxon>
        <taxon>Pisolithus</taxon>
    </lineage>
</organism>
<evidence type="ECO:0000313" key="2">
    <source>
        <dbReference type="Proteomes" id="UP000054217"/>
    </source>
</evidence>
<protein>
    <submittedName>
        <fullName evidence="1">Uncharacterized protein</fullName>
    </submittedName>
</protein>
<proteinExistence type="predicted"/>
<reference evidence="1 2" key="1">
    <citation type="submission" date="2014-04" db="EMBL/GenBank/DDBJ databases">
        <authorList>
            <consortium name="DOE Joint Genome Institute"/>
            <person name="Kuo A."/>
            <person name="Kohler A."/>
            <person name="Costa M.D."/>
            <person name="Nagy L.G."/>
            <person name="Floudas D."/>
            <person name="Copeland A."/>
            <person name="Barry K.W."/>
            <person name="Cichocki N."/>
            <person name="Veneault-Fourrey C."/>
            <person name="LaButti K."/>
            <person name="Lindquist E.A."/>
            <person name="Lipzen A."/>
            <person name="Lundell T."/>
            <person name="Morin E."/>
            <person name="Murat C."/>
            <person name="Sun H."/>
            <person name="Tunlid A."/>
            <person name="Henrissat B."/>
            <person name="Grigoriev I.V."/>
            <person name="Hibbett D.S."/>
            <person name="Martin F."/>
            <person name="Nordberg H.P."/>
            <person name="Cantor M.N."/>
            <person name="Hua S.X."/>
        </authorList>
    </citation>
    <scope>NUCLEOTIDE SEQUENCE [LARGE SCALE GENOMIC DNA]</scope>
    <source>
        <strain evidence="1 2">Marx 270</strain>
    </source>
</reference>
<dbReference type="HOGENOM" id="CLU_1993553_0_0_1"/>
<sequence length="125" mass="14092">MMKRKVGGQSGLLACRVYMGGWAEVGGAFGVSHHLWTLTSTRKDETWCMIIWISMHVSTCSLHSIGYVHGETDHASYTTHLDKLALLQPLLEEPFRSKSPLGVAYSIDMLKRFERNTERVGSWAH</sequence>
<gene>
    <name evidence="1" type="ORF">M404DRAFT_1002565</name>
</gene>
<reference evidence="2" key="2">
    <citation type="submission" date="2015-01" db="EMBL/GenBank/DDBJ databases">
        <title>Evolutionary Origins and Diversification of the Mycorrhizal Mutualists.</title>
        <authorList>
            <consortium name="DOE Joint Genome Institute"/>
            <consortium name="Mycorrhizal Genomics Consortium"/>
            <person name="Kohler A."/>
            <person name="Kuo A."/>
            <person name="Nagy L.G."/>
            <person name="Floudas D."/>
            <person name="Copeland A."/>
            <person name="Barry K.W."/>
            <person name="Cichocki N."/>
            <person name="Veneault-Fourrey C."/>
            <person name="LaButti K."/>
            <person name="Lindquist E.A."/>
            <person name="Lipzen A."/>
            <person name="Lundell T."/>
            <person name="Morin E."/>
            <person name="Murat C."/>
            <person name="Riley R."/>
            <person name="Ohm R."/>
            <person name="Sun H."/>
            <person name="Tunlid A."/>
            <person name="Henrissat B."/>
            <person name="Grigoriev I.V."/>
            <person name="Hibbett D.S."/>
            <person name="Martin F."/>
        </authorList>
    </citation>
    <scope>NUCLEOTIDE SEQUENCE [LARGE SCALE GENOMIC DNA]</scope>
    <source>
        <strain evidence="2">Marx 270</strain>
    </source>
</reference>